<evidence type="ECO:0000256" key="3">
    <source>
        <dbReference type="ARBA" id="ARBA00022741"/>
    </source>
</evidence>
<accession>A0A4P7SKS5</accession>
<proteinExistence type="inferred from homology"/>
<dbReference type="KEGG" id="celz:E5225_05825"/>
<dbReference type="Gene3D" id="2.70.50.60">
    <property type="entry name" value="abc- transporter (atp binding component) like domain"/>
    <property type="match status" value="1"/>
</dbReference>
<dbReference type="PANTHER" id="PTHR46743:SF2">
    <property type="entry name" value="TEICHOIC ACIDS EXPORT ATP-BINDING PROTEIN TAGH"/>
    <property type="match status" value="1"/>
</dbReference>
<keyword evidence="3" id="KW-0547">Nucleotide-binding</keyword>
<dbReference type="InterPro" id="IPR050683">
    <property type="entry name" value="Bact_Polysacc_Export_ATP-bd"/>
</dbReference>
<keyword evidence="4 6" id="KW-0067">ATP-binding</keyword>
<dbReference type="Proteomes" id="UP000296469">
    <property type="component" value="Chromosome"/>
</dbReference>
<evidence type="ECO:0000256" key="2">
    <source>
        <dbReference type="ARBA" id="ARBA00022448"/>
    </source>
</evidence>
<name>A0A4P7SKS5_9CELL</name>
<dbReference type="AlphaFoldDB" id="A0A4P7SKS5"/>
<organism evidence="6 7">
    <name type="scientific">Cellulomonas shaoxiangyii</name>
    <dbReference type="NCBI Taxonomy" id="2566013"/>
    <lineage>
        <taxon>Bacteria</taxon>
        <taxon>Bacillati</taxon>
        <taxon>Actinomycetota</taxon>
        <taxon>Actinomycetes</taxon>
        <taxon>Micrococcales</taxon>
        <taxon>Cellulomonadaceae</taxon>
        <taxon>Cellulomonas</taxon>
    </lineage>
</organism>
<evidence type="ECO:0000256" key="4">
    <source>
        <dbReference type="ARBA" id="ARBA00022840"/>
    </source>
</evidence>
<dbReference type="PROSITE" id="PS50893">
    <property type="entry name" value="ABC_TRANSPORTER_2"/>
    <property type="match status" value="1"/>
</dbReference>
<dbReference type="PANTHER" id="PTHR46743">
    <property type="entry name" value="TEICHOIC ACIDS EXPORT ATP-BINDING PROTEIN TAGH"/>
    <property type="match status" value="1"/>
</dbReference>
<dbReference type="InterPro" id="IPR029439">
    <property type="entry name" value="Wzt_C"/>
</dbReference>
<dbReference type="Pfam" id="PF00005">
    <property type="entry name" value="ABC_tran"/>
    <property type="match status" value="1"/>
</dbReference>
<evidence type="ECO:0000313" key="7">
    <source>
        <dbReference type="Proteomes" id="UP000296469"/>
    </source>
</evidence>
<dbReference type="GO" id="GO:0005524">
    <property type="term" value="F:ATP binding"/>
    <property type="evidence" value="ECO:0007669"/>
    <property type="project" value="UniProtKB-KW"/>
</dbReference>
<dbReference type="InterPro" id="IPR015860">
    <property type="entry name" value="ABC_transpr_TagH-like"/>
</dbReference>
<dbReference type="Pfam" id="PF14524">
    <property type="entry name" value="Wzt_C"/>
    <property type="match status" value="1"/>
</dbReference>
<evidence type="ECO:0000259" key="5">
    <source>
        <dbReference type="PROSITE" id="PS50893"/>
    </source>
</evidence>
<dbReference type="InterPro" id="IPR003439">
    <property type="entry name" value="ABC_transporter-like_ATP-bd"/>
</dbReference>
<dbReference type="InterPro" id="IPR003593">
    <property type="entry name" value="AAA+_ATPase"/>
</dbReference>
<feature type="domain" description="ABC transporter" evidence="5">
    <location>
        <begin position="6"/>
        <end position="247"/>
    </location>
</feature>
<keyword evidence="2" id="KW-0813">Transport</keyword>
<dbReference type="SMART" id="SM00382">
    <property type="entry name" value="AAA"/>
    <property type="match status" value="1"/>
</dbReference>
<dbReference type="Gene3D" id="3.40.50.300">
    <property type="entry name" value="P-loop containing nucleotide triphosphate hydrolases"/>
    <property type="match status" value="1"/>
</dbReference>
<evidence type="ECO:0000313" key="6">
    <source>
        <dbReference type="EMBL" id="QCB93143.1"/>
    </source>
</evidence>
<sequence>MSSDVIRVHDVSKQFRLRNDKSLKERLVNRRASREHENSFWALRDIDLSVPAGSTVGFVGHNGSGKSTLLKVIGGILAPTSGYVERRGRLAALLELGAGFHGDLTGRENVFLNASLLGMSQKQTERYFDAIVDFSGIGEFIDTQVKFYSSGMYVRLAFSVAVHVDPEILLVDEVLAVGDEPFQRKCLERIRRFQAEGRTIVLVTHALDQVRELCDRAVMLDHGRMVEEGTPAQVIRAFREANEEVVAADADAEVASGERPVTISSVRVTGADGTPLITAGPDEPLEIRIALETARPVEDYVVGVALTDHMERLVYGTNTHLLGIATPRVDGHAEVRFSVDRLPVVEGQYFVTAAVHPVRGPEWHRVDRAAVVRVRTTIQEDGVVHLAPRIEVTT</sequence>
<dbReference type="OrthoDB" id="9778870at2"/>
<dbReference type="SUPFAM" id="SSF52540">
    <property type="entry name" value="P-loop containing nucleoside triphosphate hydrolases"/>
    <property type="match status" value="1"/>
</dbReference>
<reference evidence="6 7" key="1">
    <citation type="submission" date="2019-04" db="EMBL/GenBank/DDBJ databases">
        <title>Isolation and identification of Cellulomonas shaoxiangyii sp. Nov. isolated from feces of the Tibetan antelopes (Pantholops hodgsonii) in the Qinghai-Tibet plateau of China.</title>
        <authorList>
            <person name="Tian Z."/>
        </authorList>
    </citation>
    <scope>NUCLEOTIDE SEQUENCE [LARGE SCALE GENOMIC DNA]</scope>
    <source>
        <strain evidence="6 7">Z28</strain>
    </source>
</reference>
<evidence type="ECO:0000256" key="1">
    <source>
        <dbReference type="ARBA" id="ARBA00005417"/>
    </source>
</evidence>
<protein>
    <submittedName>
        <fullName evidence="6">ABC transporter ATP-binding protein</fullName>
    </submittedName>
</protein>
<dbReference type="RefSeq" id="WP_135973564.1">
    <property type="nucleotide sequence ID" value="NZ_CP039291.1"/>
</dbReference>
<gene>
    <name evidence="6" type="ORF">E5225_05825</name>
</gene>
<dbReference type="GO" id="GO:0016887">
    <property type="term" value="F:ATP hydrolysis activity"/>
    <property type="evidence" value="ECO:0007669"/>
    <property type="project" value="InterPro"/>
</dbReference>
<dbReference type="EMBL" id="CP039291">
    <property type="protein sequence ID" value="QCB93143.1"/>
    <property type="molecule type" value="Genomic_DNA"/>
</dbReference>
<comment type="similarity">
    <text evidence="1">Belongs to the ABC transporter superfamily.</text>
</comment>
<keyword evidence="7" id="KW-1185">Reference proteome</keyword>
<dbReference type="InterPro" id="IPR027417">
    <property type="entry name" value="P-loop_NTPase"/>
</dbReference>
<dbReference type="GO" id="GO:0016020">
    <property type="term" value="C:membrane"/>
    <property type="evidence" value="ECO:0007669"/>
    <property type="project" value="InterPro"/>
</dbReference>
<dbReference type="CDD" id="cd03220">
    <property type="entry name" value="ABC_KpsT_Wzt"/>
    <property type="match status" value="1"/>
</dbReference>
<dbReference type="GO" id="GO:0140359">
    <property type="term" value="F:ABC-type transporter activity"/>
    <property type="evidence" value="ECO:0007669"/>
    <property type="project" value="InterPro"/>
</dbReference>
<dbReference type="CDD" id="cd10147">
    <property type="entry name" value="Wzt_C-like"/>
    <property type="match status" value="1"/>
</dbReference>